<accession>A0A430FH34</accession>
<evidence type="ECO:0000256" key="2">
    <source>
        <dbReference type="ARBA" id="ARBA00022475"/>
    </source>
</evidence>
<evidence type="ECO:0000313" key="11">
    <source>
        <dbReference type="Proteomes" id="UP000287533"/>
    </source>
</evidence>
<keyword evidence="2" id="KW-1003">Cell membrane</keyword>
<feature type="region of interest" description="Disordered" evidence="8">
    <location>
        <begin position="549"/>
        <end position="653"/>
    </location>
</feature>
<dbReference type="CDD" id="cd13123">
    <property type="entry name" value="MATE_MurJ_like"/>
    <property type="match status" value="1"/>
</dbReference>
<gene>
    <name evidence="10" type="ORF">D2E25_1567</name>
</gene>
<dbReference type="InterPro" id="IPR011009">
    <property type="entry name" value="Kinase-like_dom_sf"/>
</dbReference>
<organism evidence="10 11">
    <name type="scientific">Bifidobacterium goeldii</name>
    <dbReference type="NCBI Taxonomy" id="2306975"/>
    <lineage>
        <taxon>Bacteria</taxon>
        <taxon>Bacillati</taxon>
        <taxon>Actinomycetota</taxon>
        <taxon>Actinomycetes</taxon>
        <taxon>Bifidobacteriales</taxon>
        <taxon>Bifidobacteriaceae</taxon>
        <taxon>Bifidobacterium</taxon>
    </lineage>
</organism>
<feature type="compositionally biased region" description="Low complexity" evidence="8">
    <location>
        <begin position="1268"/>
        <end position="1283"/>
    </location>
</feature>
<feature type="transmembrane region" description="Helical" evidence="9">
    <location>
        <begin position="328"/>
        <end position="349"/>
    </location>
</feature>
<feature type="transmembrane region" description="Helical" evidence="9">
    <location>
        <begin position="84"/>
        <end position="104"/>
    </location>
</feature>
<dbReference type="Pfam" id="PF03023">
    <property type="entry name" value="MurJ"/>
    <property type="match status" value="1"/>
</dbReference>
<keyword evidence="4" id="KW-0133">Cell shape</keyword>
<dbReference type="GO" id="GO:0008360">
    <property type="term" value="P:regulation of cell shape"/>
    <property type="evidence" value="ECO:0007669"/>
    <property type="project" value="UniProtKB-KW"/>
</dbReference>
<feature type="transmembrane region" description="Helical" evidence="9">
    <location>
        <begin position="1377"/>
        <end position="1398"/>
    </location>
</feature>
<dbReference type="GO" id="GO:0009252">
    <property type="term" value="P:peptidoglycan biosynthetic process"/>
    <property type="evidence" value="ECO:0007669"/>
    <property type="project" value="UniProtKB-KW"/>
</dbReference>
<evidence type="ECO:0000256" key="5">
    <source>
        <dbReference type="ARBA" id="ARBA00022984"/>
    </source>
</evidence>
<feature type="transmembrane region" description="Helical" evidence="9">
    <location>
        <begin position="427"/>
        <end position="450"/>
    </location>
</feature>
<proteinExistence type="predicted"/>
<keyword evidence="5" id="KW-0573">Peptidoglycan synthesis</keyword>
<evidence type="ECO:0000256" key="6">
    <source>
        <dbReference type="ARBA" id="ARBA00022989"/>
    </source>
</evidence>
<name>A0A430FH34_9BIFI</name>
<feature type="region of interest" description="Disordered" evidence="8">
    <location>
        <begin position="1089"/>
        <end position="1125"/>
    </location>
</feature>
<evidence type="ECO:0000256" key="8">
    <source>
        <dbReference type="SAM" id="MobiDB-lite"/>
    </source>
</evidence>
<comment type="caution">
    <text evidence="10">The sequence shown here is derived from an EMBL/GenBank/DDBJ whole genome shotgun (WGS) entry which is preliminary data.</text>
</comment>
<feature type="compositionally biased region" description="Low complexity" evidence="8">
    <location>
        <begin position="594"/>
        <end position="632"/>
    </location>
</feature>
<feature type="transmembrane region" description="Helical" evidence="9">
    <location>
        <begin position="284"/>
        <end position="307"/>
    </location>
</feature>
<sequence>MSTTVGRNSLIMACGTAASRVTGQIRTIFLVGALGTTGIAANAYQAGAQIPQVIFNLLSTGIFNAVLVPQIVRTLKEDDAEDRLNKLITLSGVLLLAITLLMMAGTPLLTALYLDSSWNPAQRALANAFTLWCMPQILFYGLYTVLGQILAAKGRFATYAWSSVGANVVSCIGFGAFIALFGNAGRQPMEFWTPDKVALTAGAWTAGVAFQALILFVPLFRLGLRYRPRWGVHGLGLRSMGQVAVWSMAMVVLNQFMGIVNSRVNTGAPTAGGDLYGIAGNASYQYAYTIYILPYSIIAVSITTAVFPRLSRAISEQRIADARADLSSSLRTTGLAMIFFTAAMVAMPVPLVKALIPSATLHGAVLISGPLIGLMVGLVPTSAFLLVQRSFYAYEDGKSPFLFSAVDNAVQLTLLLVALRLTQPKDWVLMVALSLSLSYVITFPWVFWLLRRRFGGRLDGRRIVTMHVKAAIAGVCAGACGLLFNPLVTHMVGASVDGGRGHMNWAQSIVICAVLTIIVAAVYAALLWMLRVSEFTDLVDSVMHRVRRRGASSANAAGTDGGASTDGTADGGAGGADGGADGGDNGGDNGGDGPAPAAGTTGTVAPADAAPSTDDNASNSDNAASDDNGTDSPATGTVDEPSMLAQTPTDGAASELADHAQALPLRTTIPTTTMSAMPQPIHHRSAPRTNRGTMKPQLGDTVVGRYTLVSSLREETGLSAWIVTDRMLAQDCQMFIINDESILPQVNAAASALVLANSRYCTRVLQLQHVGDIALVITEEDAGLSLTEYMTGESGKFLSFEAIRSVLCQTTEAVQELLDTNLLHTALSTDTIRVSIDGIQLADTPIVSALVDVCNSARTENTSYEEHVIRQLSAVLYALLTHTPSSPDMTFDLAKLPADTPPEFLVICKRGLGLQDTDGNTAVPMVSLAEFSALLGSWIPFNKLQEHDIALPAVAGTASIVDARMNDLSGDDIVELPDDFAVSQKLPDLAISAAGRTAGAEARFEQEQRRLQEAFIGQLPGDVPSELPVIDKFEQPLPLPEPDTAAPNSTLAALQSKVGHIVSFWHKDGEPAEDNSAEQTMFEVADDALPITTPPSQPMSFPPTSAPQARPTEAELAGAAPAANGQTVPAAGAPYAGGPSGYETMLIPPATDAGVASAAPEGADVLAEMPVDSPFGAVSADGSGTASEPLRRGFSNVVAGSTGEVPQVGTAGVPGAAAGSAMVGAVMPPSIPPAYPPSSVPARGSAASAHATHSPAALEAFAAHTDAATEAAAHGAPLPNAAGTQAPVRVPVSRSRMTAPIQRADIAAMNANIDAVNALDSTTAMSLPGMTGTPIEPLPPTMPPSFAPTQVHQHAAEMDDEAHLPDKPLWNSLPVRITVILIALVVMVGLFVLAYFSLNNSSDNGNSLKDEQYNKSDLNNVPFGDSDSNSKSSKSAALSPTDIGVDNNNPDIITVRVL</sequence>
<dbReference type="InterPro" id="IPR004268">
    <property type="entry name" value="MurJ"/>
</dbReference>
<feature type="transmembrane region" description="Helical" evidence="9">
    <location>
        <begin position="399"/>
        <end position="421"/>
    </location>
</feature>
<feature type="transmembrane region" description="Helical" evidence="9">
    <location>
        <begin position="361"/>
        <end position="387"/>
    </location>
</feature>
<feature type="transmembrane region" description="Helical" evidence="9">
    <location>
        <begin position="124"/>
        <end position="146"/>
    </location>
</feature>
<dbReference type="Proteomes" id="UP000287533">
    <property type="component" value="Unassembled WGS sequence"/>
</dbReference>
<feature type="transmembrane region" description="Helical" evidence="9">
    <location>
        <begin position="53"/>
        <end position="72"/>
    </location>
</feature>
<feature type="region of interest" description="Disordered" evidence="8">
    <location>
        <begin position="1268"/>
        <end position="1289"/>
    </location>
</feature>
<dbReference type="GO" id="GO:0034204">
    <property type="term" value="P:lipid translocation"/>
    <property type="evidence" value="ECO:0007669"/>
    <property type="project" value="TreeGrafter"/>
</dbReference>
<comment type="subcellular location">
    <subcellularLocation>
        <location evidence="1">Cell membrane</location>
        <topology evidence="1">Multi-pass membrane protein</topology>
    </subcellularLocation>
</comment>
<keyword evidence="7 9" id="KW-0472">Membrane</keyword>
<dbReference type="EMBL" id="QXGL01000005">
    <property type="protein sequence ID" value="RSX52156.1"/>
    <property type="molecule type" value="Genomic_DNA"/>
</dbReference>
<dbReference type="InterPro" id="IPR051050">
    <property type="entry name" value="Lipid_II_flippase_MurJ/MviN"/>
</dbReference>
<feature type="transmembrane region" description="Helical" evidence="9">
    <location>
        <begin position="201"/>
        <end position="222"/>
    </location>
</feature>
<keyword evidence="3 9" id="KW-0812">Transmembrane</keyword>
<feature type="compositionally biased region" description="Low complexity" evidence="8">
    <location>
        <begin position="1114"/>
        <end position="1125"/>
    </location>
</feature>
<protein>
    <submittedName>
        <fullName evidence="10">Virulence factor protein</fullName>
    </submittedName>
</protein>
<feature type="compositionally biased region" description="Low complexity" evidence="8">
    <location>
        <begin position="551"/>
        <end position="568"/>
    </location>
</feature>
<dbReference type="GO" id="GO:0005886">
    <property type="term" value="C:plasma membrane"/>
    <property type="evidence" value="ECO:0007669"/>
    <property type="project" value="UniProtKB-SubCell"/>
</dbReference>
<feature type="transmembrane region" description="Helical" evidence="9">
    <location>
        <begin position="158"/>
        <end position="181"/>
    </location>
</feature>
<evidence type="ECO:0000256" key="7">
    <source>
        <dbReference type="ARBA" id="ARBA00023136"/>
    </source>
</evidence>
<dbReference type="RefSeq" id="WP_125981616.1">
    <property type="nucleotide sequence ID" value="NZ_QXGL01000005.1"/>
</dbReference>
<evidence type="ECO:0000313" key="10">
    <source>
        <dbReference type="EMBL" id="RSX52156.1"/>
    </source>
</evidence>
<feature type="compositionally biased region" description="Pro residues" evidence="8">
    <location>
        <begin position="1092"/>
        <end position="1105"/>
    </location>
</feature>
<dbReference type="GO" id="GO:0015648">
    <property type="term" value="F:lipid-linked peptidoglycan transporter activity"/>
    <property type="evidence" value="ECO:0007669"/>
    <property type="project" value="TreeGrafter"/>
</dbReference>
<dbReference type="SUPFAM" id="SSF56112">
    <property type="entry name" value="Protein kinase-like (PK-like)"/>
    <property type="match status" value="1"/>
</dbReference>
<evidence type="ECO:0000256" key="4">
    <source>
        <dbReference type="ARBA" id="ARBA00022960"/>
    </source>
</evidence>
<feature type="compositionally biased region" description="Gly residues" evidence="8">
    <location>
        <begin position="569"/>
        <end position="593"/>
    </location>
</feature>
<feature type="region of interest" description="Disordered" evidence="8">
    <location>
        <begin position="1405"/>
        <end position="1442"/>
    </location>
</feature>
<feature type="transmembrane region" description="Helical" evidence="9">
    <location>
        <begin position="508"/>
        <end position="530"/>
    </location>
</feature>
<keyword evidence="6 9" id="KW-1133">Transmembrane helix</keyword>
<reference evidence="10 11" key="1">
    <citation type="submission" date="2018-09" db="EMBL/GenBank/DDBJ databases">
        <title>Characterization of the phylogenetic diversity of five novel species belonging to the genus Bifidobacterium.</title>
        <authorList>
            <person name="Lugli G.A."/>
            <person name="Duranti S."/>
            <person name="Milani C."/>
        </authorList>
    </citation>
    <scope>NUCLEOTIDE SEQUENCE [LARGE SCALE GENOMIC DNA]</scope>
    <source>
        <strain evidence="10 11">2034B</strain>
    </source>
</reference>
<keyword evidence="11" id="KW-1185">Reference proteome</keyword>
<evidence type="ECO:0000256" key="9">
    <source>
        <dbReference type="SAM" id="Phobius"/>
    </source>
</evidence>
<evidence type="ECO:0000256" key="1">
    <source>
        <dbReference type="ARBA" id="ARBA00004651"/>
    </source>
</evidence>
<feature type="region of interest" description="Disordered" evidence="8">
    <location>
        <begin position="670"/>
        <end position="697"/>
    </location>
</feature>
<dbReference type="PANTHER" id="PTHR47019:SF1">
    <property type="entry name" value="LIPID II FLIPPASE MURJ"/>
    <property type="match status" value="1"/>
</dbReference>
<dbReference type="OrthoDB" id="9786339at2"/>
<feature type="transmembrane region" description="Helical" evidence="9">
    <location>
        <begin position="28"/>
        <end position="47"/>
    </location>
</feature>
<evidence type="ECO:0000256" key="3">
    <source>
        <dbReference type="ARBA" id="ARBA00022692"/>
    </source>
</evidence>
<feature type="transmembrane region" description="Helical" evidence="9">
    <location>
        <begin position="243"/>
        <end position="264"/>
    </location>
</feature>
<dbReference type="PANTHER" id="PTHR47019">
    <property type="entry name" value="LIPID II FLIPPASE MURJ"/>
    <property type="match status" value="1"/>
</dbReference>
<feature type="compositionally biased region" description="Low complexity" evidence="8">
    <location>
        <begin position="1425"/>
        <end position="1439"/>
    </location>
</feature>